<keyword evidence="3" id="KW-0456">Lyase</keyword>
<feature type="domain" description="Aminotransferase class V" evidence="2">
    <location>
        <begin position="75"/>
        <end position="379"/>
    </location>
</feature>
<dbReference type="Proteomes" id="UP000198510">
    <property type="component" value="Unassembled WGS sequence"/>
</dbReference>
<dbReference type="PANTHER" id="PTHR43092:SF6">
    <property type="entry name" value="BLR1280 PROTEIN"/>
    <property type="match status" value="1"/>
</dbReference>
<dbReference type="Pfam" id="PF00266">
    <property type="entry name" value="Aminotran_5"/>
    <property type="match status" value="1"/>
</dbReference>
<name>A0A1G9VDJ3_9BACT</name>
<proteinExistence type="predicted"/>
<evidence type="ECO:0000313" key="3">
    <source>
        <dbReference type="EMBL" id="SDM70338.1"/>
    </source>
</evidence>
<accession>A0A1G9VDJ3</accession>
<sequence length="421" mass="47291">MKKAGGLSAGLMVGSLLPTSVLPRLREARRQRAHLSATALARDETYWNEIRQAYRVAPDFINLENGYYSLVAEPVLRAQEEDLRRINAHHSFYMRRDFKEDRARLVEQVATLAGCAPEELSLCRNTTEALDTVIMGLQLAPGDEALLTSQDYYSMLQCFAMRTRRFGTVNTLIDLPFHPRSDKEIVAAYEKAITPRTKVLLVTHLINTTGQILPVRKIADMAHRHGVEVISDSAHAFAHTDFKIPDLGCDYLGASLHKWLGAPLGTGILYIKKEKIPNVWPLFGDDTYPADDIRKFDHIGTLPCHNDLAIAEAIAFHAQIGAQAKEERLRYLTTYWRDQVKDLPGVVINTPQEAHRYCAIANVGIQGMDSKELAAMLFDKYRIFTVAKDILEVKGVRVTPHLYTSLADLDHLVSALREMTA</sequence>
<dbReference type="SUPFAM" id="SSF53383">
    <property type="entry name" value="PLP-dependent transferases"/>
    <property type="match status" value="1"/>
</dbReference>
<evidence type="ECO:0000259" key="2">
    <source>
        <dbReference type="Pfam" id="PF00266"/>
    </source>
</evidence>
<dbReference type="RefSeq" id="WP_245706190.1">
    <property type="nucleotide sequence ID" value="NZ_FNFO01000020.1"/>
</dbReference>
<dbReference type="InterPro" id="IPR015422">
    <property type="entry name" value="PyrdxlP-dep_Trfase_small"/>
</dbReference>
<dbReference type="STRING" id="1075417.SAMN05421823_1206"/>
<protein>
    <submittedName>
        <fullName evidence="3">Selenocysteine lyase/Cysteine desulfurase</fullName>
    </submittedName>
</protein>
<reference evidence="3 4" key="1">
    <citation type="submission" date="2016-10" db="EMBL/GenBank/DDBJ databases">
        <authorList>
            <person name="de Groot N.N."/>
        </authorList>
    </citation>
    <scope>NUCLEOTIDE SEQUENCE [LARGE SCALE GENOMIC DNA]</scope>
    <source>
        <strain evidence="3 4">DSM 25186</strain>
    </source>
</reference>
<dbReference type="Gene3D" id="3.40.640.10">
    <property type="entry name" value="Type I PLP-dependent aspartate aminotransferase-like (Major domain)"/>
    <property type="match status" value="1"/>
</dbReference>
<evidence type="ECO:0000313" key="4">
    <source>
        <dbReference type="Proteomes" id="UP000198510"/>
    </source>
</evidence>
<keyword evidence="4" id="KW-1185">Reference proteome</keyword>
<dbReference type="InterPro" id="IPR015424">
    <property type="entry name" value="PyrdxlP-dep_Trfase"/>
</dbReference>
<dbReference type="GO" id="GO:0016829">
    <property type="term" value="F:lyase activity"/>
    <property type="evidence" value="ECO:0007669"/>
    <property type="project" value="UniProtKB-KW"/>
</dbReference>
<dbReference type="PANTHER" id="PTHR43092">
    <property type="entry name" value="L-CYSTEINE DESULFHYDRASE"/>
    <property type="match status" value="1"/>
</dbReference>
<dbReference type="InterPro" id="IPR000192">
    <property type="entry name" value="Aminotrans_V_dom"/>
</dbReference>
<evidence type="ECO:0000256" key="1">
    <source>
        <dbReference type="ARBA" id="ARBA00022898"/>
    </source>
</evidence>
<dbReference type="AlphaFoldDB" id="A0A1G9VDJ3"/>
<dbReference type="Gene3D" id="3.90.1150.10">
    <property type="entry name" value="Aspartate Aminotransferase, domain 1"/>
    <property type="match status" value="1"/>
</dbReference>
<gene>
    <name evidence="3" type="ORF">SAMN05421823_1206</name>
</gene>
<keyword evidence="1" id="KW-0663">Pyridoxal phosphate</keyword>
<dbReference type="EMBL" id="FNFO01000020">
    <property type="protein sequence ID" value="SDM70338.1"/>
    <property type="molecule type" value="Genomic_DNA"/>
</dbReference>
<dbReference type="InterPro" id="IPR015421">
    <property type="entry name" value="PyrdxlP-dep_Trfase_major"/>
</dbReference>
<organism evidence="3 4">
    <name type="scientific">Catalinimonas alkaloidigena</name>
    <dbReference type="NCBI Taxonomy" id="1075417"/>
    <lineage>
        <taxon>Bacteria</taxon>
        <taxon>Pseudomonadati</taxon>
        <taxon>Bacteroidota</taxon>
        <taxon>Cytophagia</taxon>
        <taxon>Cytophagales</taxon>
        <taxon>Catalimonadaceae</taxon>
        <taxon>Catalinimonas</taxon>
    </lineage>
</organism>